<feature type="domain" description="Fe2OG dioxygenase" evidence="2">
    <location>
        <begin position="179"/>
        <end position="288"/>
    </location>
</feature>
<organism evidence="3 4">
    <name type="scientific">Scylla paramamosain</name>
    <name type="common">Mud crab</name>
    <dbReference type="NCBI Taxonomy" id="85552"/>
    <lineage>
        <taxon>Eukaryota</taxon>
        <taxon>Metazoa</taxon>
        <taxon>Ecdysozoa</taxon>
        <taxon>Arthropoda</taxon>
        <taxon>Crustacea</taxon>
        <taxon>Multicrustacea</taxon>
        <taxon>Malacostraca</taxon>
        <taxon>Eumalacostraca</taxon>
        <taxon>Eucarida</taxon>
        <taxon>Decapoda</taxon>
        <taxon>Pleocyemata</taxon>
        <taxon>Brachyura</taxon>
        <taxon>Eubrachyura</taxon>
        <taxon>Portunoidea</taxon>
        <taxon>Portunidae</taxon>
        <taxon>Portuninae</taxon>
        <taxon>Scylla</taxon>
    </lineage>
</organism>
<comment type="similarity">
    <text evidence="1">Belongs to the iron/ascorbate-dependent oxidoreductase family.</text>
</comment>
<gene>
    <name evidence="3" type="ORF">O3P69_015851</name>
</gene>
<reference evidence="3 4" key="1">
    <citation type="submission" date="2023-03" db="EMBL/GenBank/DDBJ databases">
        <title>High-quality genome of Scylla paramamosain provides insights in environmental adaptation.</title>
        <authorList>
            <person name="Zhang L."/>
        </authorList>
    </citation>
    <scope>NUCLEOTIDE SEQUENCE [LARGE SCALE GENOMIC DNA]</scope>
    <source>
        <strain evidence="3">LZ_2023a</strain>
        <tissue evidence="3">Muscle</tissue>
    </source>
</reference>
<dbReference type="InterPro" id="IPR050231">
    <property type="entry name" value="Iron_ascorbate_oxido_reductase"/>
</dbReference>
<keyword evidence="4" id="KW-1185">Reference proteome</keyword>
<dbReference type="EMBL" id="JARAKH010000036">
    <property type="protein sequence ID" value="KAK8383681.1"/>
    <property type="molecule type" value="Genomic_DNA"/>
</dbReference>
<protein>
    <recommendedName>
        <fullName evidence="2">Fe2OG dioxygenase domain-containing protein</fullName>
    </recommendedName>
</protein>
<dbReference type="GO" id="GO:0016491">
    <property type="term" value="F:oxidoreductase activity"/>
    <property type="evidence" value="ECO:0007669"/>
    <property type="project" value="UniProtKB-KW"/>
</dbReference>
<evidence type="ECO:0000256" key="1">
    <source>
        <dbReference type="RuleBase" id="RU003682"/>
    </source>
</evidence>
<dbReference type="InterPro" id="IPR027443">
    <property type="entry name" value="IPNS-like_sf"/>
</dbReference>
<evidence type="ECO:0000313" key="4">
    <source>
        <dbReference type="Proteomes" id="UP001487740"/>
    </source>
</evidence>
<evidence type="ECO:0000313" key="3">
    <source>
        <dbReference type="EMBL" id="KAK8383682.1"/>
    </source>
</evidence>
<dbReference type="Gene3D" id="2.60.120.330">
    <property type="entry name" value="B-lactam Antibiotic, Isopenicillin N Synthase, Chain"/>
    <property type="match status" value="1"/>
</dbReference>
<dbReference type="Pfam" id="PF14226">
    <property type="entry name" value="DIOX_N"/>
    <property type="match status" value="1"/>
</dbReference>
<dbReference type="PROSITE" id="PS51471">
    <property type="entry name" value="FE2OG_OXY"/>
    <property type="match status" value="1"/>
</dbReference>
<keyword evidence="1" id="KW-0408">Iron</keyword>
<dbReference type="AlphaFoldDB" id="A0AAW0T8S5"/>
<dbReference type="InterPro" id="IPR005123">
    <property type="entry name" value="Oxoglu/Fe-dep_dioxygenase_dom"/>
</dbReference>
<dbReference type="Pfam" id="PF03171">
    <property type="entry name" value="2OG-FeII_Oxy"/>
    <property type="match status" value="1"/>
</dbReference>
<sequence>MDSEKVLPVIDLGLAKGPTRSALVKQLRDALTTVGFIYLTGVEGFDEVELLRLTKWFFSLPIEKRMAISKKSFNPQSAHEYRGFFPVIPGAVSHKEAFEIGPRKEEGTKMPQDSIAAKIFCEDNQWPEEDTEMGRHFRAWMENYHFIMTETSLEILRLIAEGFGAPSDFYTSIFSPTNTSLSTLRLIHYPARPNPPESARDGDYVIQTAEHHDSTMVTLLATFPEYPGLQVRWWQDNSIIDVPHKPGHLVMNIGDLLSHTTGGKLKATKHRVVDICGDRLSVPFFFGAEVRRQCKRGTAWRDPSGHHYQELRALAV</sequence>
<dbReference type="PRINTS" id="PR00682">
    <property type="entry name" value="IPNSYNTHASE"/>
</dbReference>
<proteinExistence type="inferred from homology"/>
<dbReference type="InterPro" id="IPR044861">
    <property type="entry name" value="IPNS-like_FE2OG_OXY"/>
</dbReference>
<dbReference type="PANTHER" id="PTHR47990">
    <property type="entry name" value="2-OXOGLUTARATE (2OG) AND FE(II)-DEPENDENT OXYGENASE SUPERFAMILY PROTEIN-RELATED"/>
    <property type="match status" value="1"/>
</dbReference>
<dbReference type="InterPro" id="IPR026992">
    <property type="entry name" value="DIOX_N"/>
</dbReference>
<name>A0AAW0T8S5_SCYPA</name>
<dbReference type="GO" id="GO:0046872">
    <property type="term" value="F:metal ion binding"/>
    <property type="evidence" value="ECO:0007669"/>
    <property type="project" value="UniProtKB-KW"/>
</dbReference>
<keyword evidence="1" id="KW-0560">Oxidoreductase</keyword>
<keyword evidence="1" id="KW-0479">Metal-binding</keyword>
<dbReference type="EMBL" id="JARAKH010000036">
    <property type="protein sequence ID" value="KAK8383682.1"/>
    <property type="molecule type" value="Genomic_DNA"/>
</dbReference>
<accession>A0AAW0T8S5</accession>
<dbReference type="SUPFAM" id="SSF51197">
    <property type="entry name" value="Clavaminate synthase-like"/>
    <property type="match status" value="1"/>
</dbReference>
<evidence type="ECO:0000259" key="2">
    <source>
        <dbReference type="PROSITE" id="PS51471"/>
    </source>
</evidence>
<comment type="caution">
    <text evidence="3">The sequence shown here is derived from an EMBL/GenBank/DDBJ whole genome shotgun (WGS) entry which is preliminary data.</text>
</comment>
<dbReference type="Proteomes" id="UP001487740">
    <property type="component" value="Unassembled WGS sequence"/>
</dbReference>